<protein>
    <recommendedName>
        <fullName evidence="3">Breast cancer 2 early onset</fullName>
    </recommendedName>
</protein>
<evidence type="ECO:0000313" key="2">
    <source>
        <dbReference type="Proteomes" id="UP001159427"/>
    </source>
</evidence>
<evidence type="ECO:0000313" key="1">
    <source>
        <dbReference type="EMBL" id="CAH3177529.1"/>
    </source>
</evidence>
<dbReference type="Proteomes" id="UP001159427">
    <property type="component" value="Unassembled WGS sequence"/>
</dbReference>
<sequence length="100" mass="11462">LQNRINNKVKTTKASYYHNSFIQSEGNARRAWKTTNSLMSRRQSNQIVKDVKVNDISICNSNEISNAFNEHFSTISPRLAREIPLTSDEGSLYLKNITEN</sequence>
<keyword evidence="2" id="KW-1185">Reference proteome</keyword>
<feature type="non-terminal residue" evidence="1">
    <location>
        <position position="1"/>
    </location>
</feature>
<reference evidence="1 2" key="1">
    <citation type="submission" date="2022-05" db="EMBL/GenBank/DDBJ databases">
        <authorList>
            <consortium name="Genoscope - CEA"/>
            <person name="William W."/>
        </authorList>
    </citation>
    <scope>NUCLEOTIDE SEQUENCE [LARGE SCALE GENOMIC DNA]</scope>
</reference>
<evidence type="ECO:0008006" key="3">
    <source>
        <dbReference type="Google" id="ProtNLM"/>
    </source>
</evidence>
<gene>
    <name evidence="1" type="ORF">PEVE_00011302</name>
</gene>
<dbReference type="EMBL" id="CALNXI010001812">
    <property type="protein sequence ID" value="CAH3177529.1"/>
    <property type="molecule type" value="Genomic_DNA"/>
</dbReference>
<proteinExistence type="predicted"/>
<comment type="caution">
    <text evidence="1">The sequence shown here is derived from an EMBL/GenBank/DDBJ whole genome shotgun (WGS) entry which is preliminary data.</text>
</comment>
<organism evidence="1 2">
    <name type="scientific">Porites evermanni</name>
    <dbReference type="NCBI Taxonomy" id="104178"/>
    <lineage>
        <taxon>Eukaryota</taxon>
        <taxon>Metazoa</taxon>
        <taxon>Cnidaria</taxon>
        <taxon>Anthozoa</taxon>
        <taxon>Hexacorallia</taxon>
        <taxon>Scleractinia</taxon>
        <taxon>Fungiina</taxon>
        <taxon>Poritidae</taxon>
        <taxon>Porites</taxon>
    </lineage>
</organism>
<accession>A0ABN8RDT2</accession>
<name>A0ABN8RDT2_9CNID</name>